<dbReference type="InterPro" id="IPR054722">
    <property type="entry name" value="PolX-like_BBD"/>
</dbReference>
<organism evidence="2 3">
    <name type="scientific">Obba rivulosa</name>
    <dbReference type="NCBI Taxonomy" id="1052685"/>
    <lineage>
        <taxon>Eukaryota</taxon>
        <taxon>Fungi</taxon>
        <taxon>Dikarya</taxon>
        <taxon>Basidiomycota</taxon>
        <taxon>Agaricomycotina</taxon>
        <taxon>Agaricomycetes</taxon>
        <taxon>Polyporales</taxon>
        <taxon>Gelatoporiaceae</taxon>
        <taxon>Obba</taxon>
    </lineage>
</organism>
<dbReference type="Pfam" id="PF22936">
    <property type="entry name" value="Pol_BBD"/>
    <property type="match status" value="1"/>
</dbReference>
<dbReference type="OrthoDB" id="7691805at2759"/>
<feature type="domain" description="Retrovirus-related Pol polyprotein from transposon TNT 1-94-like beta-barrel" evidence="1">
    <location>
        <begin position="2"/>
        <end position="67"/>
    </location>
</feature>
<keyword evidence="3" id="KW-1185">Reference proteome</keyword>
<dbReference type="EMBL" id="KV722418">
    <property type="protein sequence ID" value="OCH89832.1"/>
    <property type="molecule type" value="Genomic_DNA"/>
</dbReference>
<sequence>TYTPLTPPTRIWLGDKRSIPAIGTGNVKLNLRLDANRVRTAIVQCVYHVPEMNGNLLLVSRLTKEGYSIKFVGQGCHILKESGQIAGTAYKRGNLYILNAEPALQE</sequence>
<evidence type="ECO:0000313" key="3">
    <source>
        <dbReference type="Proteomes" id="UP000250043"/>
    </source>
</evidence>
<protein>
    <recommendedName>
        <fullName evidence="1">Retrovirus-related Pol polyprotein from transposon TNT 1-94-like beta-barrel domain-containing protein</fullName>
    </recommendedName>
</protein>
<feature type="non-terminal residue" evidence="2">
    <location>
        <position position="106"/>
    </location>
</feature>
<reference evidence="2 3" key="1">
    <citation type="submission" date="2016-07" db="EMBL/GenBank/DDBJ databases">
        <title>Draft genome of the white-rot fungus Obba rivulosa 3A-2.</title>
        <authorList>
            <consortium name="DOE Joint Genome Institute"/>
            <person name="Miettinen O."/>
            <person name="Riley R."/>
            <person name="Acob R."/>
            <person name="Barry K."/>
            <person name="Cullen D."/>
            <person name="De Vries R."/>
            <person name="Hainaut M."/>
            <person name="Hatakka A."/>
            <person name="Henrissat B."/>
            <person name="Hilden K."/>
            <person name="Kuo R."/>
            <person name="Labutti K."/>
            <person name="Lipzen A."/>
            <person name="Makela M.R."/>
            <person name="Sandor L."/>
            <person name="Spatafora J.W."/>
            <person name="Grigoriev I.V."/>
            <person name="Hibbett D.S."/>
        </authorList>
    </citation>
    <scope>NUCLEOTIDE SEQUENCE [LARGE SCALE GENOMIC DNA]</scope>
    <source>
        <strain evidence="2 3">3A-2</strain>
    </source>
</reference>
<evidence type="ECO:0000259" key="1">
    <source>
        <dbReference type="Pfam" id="PF22936"/>
    </source>
</evidence>
<feature type="non-terminal residue" evidence="2">
    <location>
        <position position="1"/>
    </location>
</feature>
<dbReference type="AlphaFoldDB" id="A0A8E2DJX3"/>
<proteinExistence type="predicted"/>
<evidence type="ECO:0000313" key="2">
    <source>
        <dbReference type="EMBL" id="OCH89832.1"/>
    </source>
</evidence>
<accession>A0A8E2DJX3</accession>
<gene>
    <name evidence="2" type="ORF">OBBRIDRAFT_698863</name>
</gene>
<dbReference type="Proteomes" id="UP000250043">
    <property type="component" value="Unassembled WGS sequence"/>
</dbReference>
<name>A0A8E2DJX3_9APHY</name>